<name>U9TBH0_RHIID</name>
<gene>
    <name evidence="1" type="ORF">GLOINDRAFT_8221</name>
</gene>
<proteinExistence type="predicted"/>
<accession>U9TBH0</accession>
<dbReference type="AlphaFoldDB" id="U9TBH0"/>
<dbReference type="STRING" id="747089.U9TBH0"/>
<organism evidence="1">
    <name type="scientific">Rhizophagus irregularis (strain DAOM 181602 / DAOM 197198 / MUCL 43194)</name>
    <name type="common">Arbuscular mycorrhizal fungus</name>
    <name type="synonym">Glomus intraradices</name>
    <dbReference type="NCBI Taxonomy" id="747089"/>
    <lineage>
        <taxon>Eukaryota</taxon>
        <taxon>Fungi</taxon>
        <taxon>Fungi incertae sedis</taxon>
        <taxon>Mucoromycota</taxon>
        <taxon>Glomeromycotina</taxon>
        <taxon>Glomeromycetes</taxon>
        <taxon>Glomerales</taxon>
        <taxon>Glomeraceae</taxon>
        <taxon>Rhizophagus</taxon>
    </lineage>
</organism>
<dbReference type="HOGENOM" id="CLU_1787840_0_0_1"/>
<reference evidence="1" key="1">
    <citation type="submission" date="2013-07" db="EMBL/GenBank/DDBJ databases">
        <title>The genome of an arbuscular mycorrhizal fungus provides insights into the evolution of the oldest plant symbiosis.</title>
        <authorList>
            <consortium name="DOE Joint Genome Institute"/>
            <person name="Tisserant E."/>
            <person name="Malbreil M."/>
            <person name="Kuo A."/>
            <person name="Kohler A."/>
            <person name="Symeonidi A."/>
            <person name="Balestrini R."/>
            <person name="Charron P."/>
            <person name="Duensing N."/>
            <person name="Frei-dit-Frey N."/>
            <person name="Gianinazzi-Pearson V."/>
            <person name="Gilbert B."/>
            <person name="Handa Y."/>
            <person name="Hijri M."/>
            <person name="Kaul R."/>
            <person name="Kawaguchi M."/>
            <person name="Krajinski F."/>
            <person name="Lammers P."/>
            <person name="Lapierre D."/>
            <person name="Masclaux F.G."/>
            <person name="Murat C."/>
            <person name="Morin E."/>
            <person name="Ndikumana S."/>
            <person name="Pagni M."/>
            <person name="Petitpierre D."/>
            <person name="Requena N."/>
            <person name="Rosikiewicz P."/>
            <person name="Riley R."/>
            <person name="Saito K."/>
            <person name="San Clemente H."/>
            <person name="Shapiro H."/>
            <person name="van Tuinen D."/>
            <person name="Becard G."/>
            <person name="Bonfante P."/>
            <person name="Paszkowski U."/>
            <person name="Shachar-Hill Y."/>
            <person name="Young J.P."/>
            <person name="Sanders I.R."/>
            <person name="Henrissat B."/>
            <person name="Rensing S.A."/>
            <person name="Grigoriev I.V."/>
            <person name="Corradi N."/>
            <person name="Roux C."/>
            <person name="Martin F."/>
        </authorList>
    </citation>
    <scope>NUCLEOTIDE SEQUENCE</scope>
    <source>
        <strain evidence="1">DAOM 197198</strain>
    </source>
</reference>
<dbReference type="EMBL" id="KI296999">
    <property type="protein sequence ID" value="ESA00711.1"/>
    <property type="molecule type" value="Genomic_DNA"/>
</dbReference>
<sequence length="145" mass="17302">MYKNGALGLNENNMNKLREQEVNRNDFLETVKESSWHMKSQVDKHSFIIADSVKYSLTFHWVYRNKSVHLVYIILICSGKPTIILELLATSTKKELDEHFERTLKYSQLLKRSHLIIHDIWTYTLHAKMNQINHHWPIKEQRKKG</sequence>
<protein>
    <submittedName>
        <fullName evidence="1">Uncharacterized protein</fullName>
    </submittedName>
</protein>
<evidence type="ECO:0000313" key="1">
    <source>
        <dbReference type="EMBL" id="ESA00711.1"/>
    </source>
</evidence>